<dbReference type="PROSITE" id="PS51257">
    <property type="entry name" value="PROKAR_LIPOPROTEIN"/>
    <property type="match status" value="1"/>
</dbReference>
<feature type="domain" description="VIT" evidence="2">
    <location>
        <begin position="44"/>
        <end position="172"/>
    </location>
</feature>
<gene>
    <name evidence="3" type="ORF">GCM10022278_07040</name>
</gene>
<dbReference type="InterPro" id="IPR013694">
    <property type="entry name" value="VIT"/>
</dbReference>
<accession>A0ABP7NNX2</accession>
<dbReference type="SMART" id="SM00609">
    <property type="entry name" value="VIT"/>
    <property type="match status" value="1"/>
</dbReference>
<reference evidence="4" key="1">
    <citation type="journal article" date="2019" name="Int. J. Syst. Evol. Microbiol.">
        <title>The Global Catalogue of Microorganisms (GCM) 10K type strain sequencing project: providing services to taxonomists for standard genome sequencing and annotation.</title>
        <authorList>
            <consortium name="The Broad Institute Genomics Platform"/>
            <consortium name="The Broad Institute Genome Sequencing Center for Infectious Disease"/>
            <person name="Wu L."/>
            <person name="Ma J."/>
        </authorList>
    </citation>
    <scope>NUCLEOTIDE SEQUENCE [LARGE SCALE GENOMIC DNA]</scope>
    <source>
        <strain evidence="4">JCM 17555</strain>
    </source>
</reference>
<dbReference type="SMART" id="SM00327">
    <property type="entry name" value="VWA"/>
    <property type="match status" value="1"/>
</dbReference>
<dbReference type="PROSITE" id="PS51468">
    <property type="entry name" value="VIT"/>
    <property type="match status" value="1"/>
</dbReference>
<dbReference type="PANTHER" id="PTHR45737">
    <property type="entry name" value="VON WILLEBRAND FACTOR A DOMAIN-CONTAINING PROTEIN 5A"/>
    <property type="match status" value="1"/>
</dbReference>
<dbReference type="NCBIfam" id="TIGR03788">
    <property type="entry name" value="marine_srt_targ"/>
    <property type="match status" value="1"/>
</dbReference>
<dbReference type="Gene3D" id="3.40.50.410">
    <property type="entry name" value="von Willebrand factor, type A domain"/>
    <property type="match status" value="1"/>
</dbReference>
<dbReference type="Pfam" id="PF08487">
    <property type="entry name" value="VIT"/>
    <property type="match status" value="1"/>
</dbReference>
<protein>
    <submittedName>
        <fullName evidence="3">Marine proteobacterial sortase target protein</fullName>
    </submittedName>
</protein>
<keyword evidence="4" id="KW-1185">Reference proteome</keyword>
<dbReference type="PROSITE" id="PS50234">
    <property type="entry name" value="VWFA"/>
    <property type="match status" value="1"/>
</dbReference>
<feature type="domain" description="VWFA" evidence="1">
    <location>
        <begin position="329"/>
        <end position="499"/>
    </location>
</feature>
<evidence type="ECO:0000259" key="2">
    <source>
        <dbReference type="PROSITE" id="PS51468"/>
    </source>
</evidence>
<dbReference type="Pfam" id="PF13768">
    <property type="entry name" value="VWA_3"/>
    <property type="match status" value="1"/>
</dbReference>
<dbReference type="PANTHER" id="PTHR45737:SF6">
    <property type="entry name" value="VON WILLEBRAND FACTOR A DOMAIN-CONTAINING PROTEIN 5A"/>
    <property type="match status" value="1"/>
</dbReference>
<dbReference type="Proteomes" id="UP001501337">
    <property type="component" value="Unassembled WGS sequence"/>
</dbReference>
<dbReference type="SUPFAM" id="SSF53300">
    <property type="entry name" value="vWA-like"/>
    <property type="match status" value="1"/>
</dbReference>
<proteinExistence type="predicted"/>
<dbReference type="EMBL" id="BAABBO010000001">
    <property type="protein sequence ID" value="GAA3950539.1"/>
    <property type="molecule type" value="Genomic_DNA"/>
</dbReference>
<comment type="caution">
    <text evidence="3">The sequence shown here is derived from an EMBL/GenBank/DDBJ whole genome shotgun (WGS) entry which is preliminary data.</text>
</comment>
<evidence type="ECO:0000259" key="1">
    <source>
        <dbReference type="PROSITE" id="PS50234"/>
    </source>
</evidence>
<sequence length="703" mass="76065">MSRHTKSGRWLDPIRALLAICVWVLISCLAQLTQAAEDAAPATGALMLLRSDGVQVPAPLLDTSVQVHVTGSIARVVIEQRFFNRNSDFTEGTWLFPLADKAAVRAMRIEIGDRVIEGRIAEREAAKARYATAKREGRVASLVEQQRPNLFSTRVANIPPAESVMVRLEYIETIEIDAGKATLRIPTTLTPRYFPATADAQDMAIASSPVVDKSALPIEAVPTVQFSGNFSGAYIGDLESVHHDIVESGDRRGEPSVSKGIKVRSISFSKTSEPMDRDILLTWSMEAEDEPYAEVFGETVEGKHYGLLVLAPQSAAVVAAQVASPIAREIIFVIDTSGSMGGESIRQARAGLQQGLTRLRPDDTFNIIEFNSTFTQLYSASEPATTRNINQALEFVSHLEANGGTEMASALRSAFSGEADKERMRQVVFITDGAVGNEAELFGIIHKLLGGSRLFTVGIGSAPNAWFMRKAAEAGRGSFTYISQTDQVTESMGRLFLKLEAPVLTDIVIESEDGAAISFEPEKVPDLYAGDPVVVAMTLDKPTSLRLRGQLAGKPWSRTVSLDDKVQHPGVSSVWAKARIEALSRRIDTGTPEAELRPAILELALDHHLASRYTSFIAEEQAPVRAPGQPLGEGTVANLLPAGSEAAARHEVAMPQYAVHYPNTATPADLLRLLGLVGLLLCLFMIVCELRLSAQGHPVGVRP</sequence>
<evidence type="ECO:0000313" key="4">
    <source>
        <dbReference type="Proteomes" id="UP001501337"/>
    </source>
</evidence>
<dbReference type="InterPro" id="IPR022440">
    <property type="entry name" value="CHP03788"/>
</dbReference>
<dbReference type="RefSeq" id="WP_344803313.1">
    <property type="nucleotide sequence ID" value="NZ_BAABBO010000001.1"/>
</dbReference>
<name>A0ABP7NNX2_9GAMM</name>
<organism evidence="3 4">
    <name type="scientific">Allohahella marinimesophila</name>
    <dbReference type="NCBI Taxonomy" id="1054972"/>
    <lineage>
        <taxon>Bacteria</taxon>
        <taxon>Pseudomonadati</taxon>
        <taxon>Pseudomonadota</taxon>
        <taxon>Gammaproteobacteria</taxon>
        <taxon>Oceanospirillales</taxon>
        <taxon>Hahellaceae</taxon>
        <taxon>Allohahella</taxon>
    </lineage>
</organism>
<dbReference type="InterPro" id="IPR002035">
    <property type="entry name" value="VWF_A"/>
</dbReference>
<dbReference type="InterPro" id="IPR036465">
    <property type="entry name" value="vWFA_dom_sf"/>
</dbReference>
<evidence type="ECO:0000313" key="3">
    <source>
        <dbReference type="EMBL" id="GAA3950539.1"/>
    </source>
</evidence>